<sequence length="102" mass="11234">MGMYIDSAIIDVRPNEPGGTWNFAMRVSNCNACCTPNVFCWSMITKHIMPDVQTGIIPTRLFSCSTCFMLQSLHSFTGKPLSSNTSCSVMIAALSRYLNLSV</sequence>
<organism evidence="1 2">
    <name type="scientific">Thalictrum thalictroides</name>
    <name type="common">Rue-anemone</name>
    <name type="synonym">Anemone thalictroides</name>
    <dbReference type="NCBI Taxonomy" id="46969"/>
    <lineage>
        <taxon>Eukaryota</taxon>
        <taxon>Viridiplantae</taxon>
        <taxon>Streptophyta</taxon>
        <taxon>Embryophyta</taxon>
        <taxon>Tracheophyta</taxon>
        <taxon>Spermatophyta</taxon>
        <taxon>Magnoliopsida</taxon>
        <taxon>Ranunculales</taxon>
        <taxon>Ranunculaceae</taxon>
        <taxon>Thalictroideae</taxon>
        <taxon>Thalictrum</taxon>
    </lineage>
</organism>
<accession>A0A7J6UXR6</accession>
<dbReference type="EMBL" id="JABWDY010041616">
    <property type="protein sequence ID" value="KAF5177271.1"/>
    <property type="molecule type" value="Genomic_DNA"/>
</dbReference>
<evidence type="ECO:0000313" key="2">
    <source>
        <dbReference type="Proteomes" id="UP000554482"/>
    </source>
</evidence>
<comment type="caution">
    <text evidence="1">The sequence shown here is derived from an EMBL/GenBank/DDBJ whole genome shotgun (WGS) entry which is preliminary data.</text>
</comment>
<reference evidence="1 2" key="1">
    <citation type="submission" date="2020-06" db="EMBL/GenBank/DDBJ databases">
        <title>Transcriptomic and genomic resources for Thalictrum thalictroides and T. hernandezii: Facilitating candidate gene discovery in an emerging model plant lineage.</title>
        <authorList>
            <person name="Arias T."/>
            <person name="Riano-Pachon D.M."/>
            <person name="Di Stilio V.S."/>
        </authorList>
    </citation>
    <scope>NUCLEOTIDE SEQUENCE [LARGE SCALE GENOMIC DNA]</scope>
    <source>
        <strain evidence="2">cv. WT478/WT964</strain>
        <tissue evidence="1">Leaves</tissue>
    </source>
</reference>
<keyword evidence="2" id="KW-1185">Reference proteome</keyword>
<dbReference type="Proteomes" id="UP000554482">
    <property type="component" value="Unassembled WGS sequence"/>
</dbReference>
<dbReference type="AlphaFoldDB" id="A0A7J6UXR6"/>
<name>A0A7J6UXR6_THATH</name>
<proteinExistence type="predicted"/>
<protein>
    <submittedName>
        <fullName evidence="1">Uncharacterized protein</fullName>
    </submittedName>
</protein>
<gene>
    <name evidence="1" type="ORF">FRX31_033143</name>
</gene>
<evidence type="ECO:0000313" key="1">
    <source>
        <dbReference type="EMBL" id="KAF5177271.1"/>
    </source>
</evidence>